<feature type="transmembrane region" description="Helical" evidence="1">
    <location>
        <begin position="25"/>
        <end position="44"/>
    </location>
</feature>
<feature type="domain" description="Putative Flp pilus-assembly TadG-like N-terminal" evidence="2">
    <location>
        <begin position="24"/>
        <end position="68"/>
    </location>
</feature>
<dbReference type="RefSeq" id="WP_106005535.1">
    <property type="nucleotide sequence ID" value="NZ_CP136419.1"/>
</dbReference>
<dbReference type="AlphaFoldDB" id="A0A2T0AQZ5"/>
<keyword evidence="4" id="KW-1185">Reference proteome</keyword>
<organism evidence="3 4">
    <name type="scientific">Neomoorella humiferrea</name>
    <dbReference type="NCBI Taxonomy" id="676965"/>
    <lineage>
        <taxon>Bacteria</taxon>
        <taxon>Bacillati</taxon>
        <taxon>Bacillota</taxon>
        <taxon>Clostridia</taxon>
        <taxon>Neomoorellales</taxon>
        <taxon>Neomoorellaceae</taxon>
        <taxon>Neomoorella</taxon>
    </lineage>
</organism>
<name>A0A2T0AQZ5_9FIRM</name>
<keyword evidence="1" id="KW-0472">Membrane</keyword>
<dbReference type="Pfam" id="PF13400">
    <property type="entry name" value="Tad"/>
    <property type="match status" value="1"/>
</dbReference>
<evidence type="ECO:0000256" key="1">
    <source>
        <dbReference type="SAM" id="Phobius"/>
    </source>
</evidence>
<evidence type="ECO:0000313" key="3">
    <source>
        <dbReference type="EMBL" id="PRR71945.1"/>
    </source>
</evidence>
<dbReference type="OrthoDB" id="1787854at2"/>
<gene>
    <name evidence="3" type="ORF">MOHU_15770</name>
</gene>
<sequence>MGKEHKGKRVRSIQIRTLKNDERGVVLLMTVMIIALLLLLAGLATDFARLYVAREDLQTAVDAAALAGSTQGVRYVTITVGYGHCETCCGLDGCSCCCVCDPPVTLTGPEKKLVEEGGWRRGTCCDRFLGYEARWIEYPSNTTAVANSVLDINWPRFMSPEYGGSKLDSKIDVYSSGPYYPSVVVRAAGMIKTTFLKLAGIQDVSSSRCGQAGTFYSVIRNGWLLGRNSAPQDACW</sequence>
<protein>
    <recommendedName>
        <fullName evidence="2">Putative Flp pilus-assembly TadG-like N-terminal domain-containing protein</fullName>
    </recommendedName>
</protein>
<evidence type="ECO:0000313" key="4">
    <source>
        <dbReference type="Proteomes" id="UP000238415"/>
    </source>
</evidence>
<dbReference type="Proteomes" id="UP000238415">
    <property type="component" value="Unassembled WGS sequence"/>
</dbReference>
<comment type="caution">
    <text evidence="3">The sequence shown here is derived from an EMBL/GenBank/DDBJ whole genome shotgun (WGS) entry which is preliminary data.</text>
</comment>
<accession>A0A2T0AQZ5</accession>
<dbReference type="EMBL" id="PVXM01000031">
    <property type="protein sequence ID" value="PRR71945.1"/>
    <property type="molecule type" value="Genomic_DNA"/>
</dbReference>
<reference evidence="3 4" key="1">
    <citation type="submission" date="2018-03" db="EMBL/GenBank/DDBJ databases">
        <title>Genome sequence of Moorella humiferrea DSM 23265.</title>
        <authorList>
            <person name="Poehlein A."/>
            <person name="Daniel R."/>
        </authorList>
    </citation>
    <scope>NUCLEOTIDE SEQUENCE [LARGE SCALE GENOMIC DNA]</scope>
    <source>
        <strain evidence="3 4">DSM 23265</strain>
    </source>
</reference>
<evidence type="ECO:0000259" key="2">
    <source>
        <dbReference type="Pfam" id="PF13400"/>
    </source>
</evidence>
<keyword evidence="1" id="KW-0812">Transmembrane</keyword>
<keyword evidence="1" id="KW-1133">Transmembrane helix</keyword>
<proteinExistence type="predicted"/>
<dbReference type="InterPro" id="IPR028087">
    <property type="entry name" value="Tad_N"/>
</dbReference>